<feature type="non-terminal residue" evidence="1">
    <location>
        <position position="1"/>
    </location>
</feature>
<sequence>IPYTLDSMISSTDALPLASQSLGAALRDHERLYFCAIYLTPGDFSQLSYKALNPRLNGVPLKKGQEVGGFKLGSTVVLVFLAPNTFKFNVSADQT</sequence>
<keyword evidence="1" id="KW-0456">Lyase</keyword>
<name>A0ACC1HZH7_9FUNG</name>
<keyword evidence="2" id="KW-1185">Reference proteome</keyword>
<organism evidence="1 2">
    <name type="scientific">Kickxella alabastrina</name>
    <dbReference type="NCBI Taxonomy" id="61397"/>
    <lineage>
        <taxon>Eukaryota</taxon>
        <taxon>Fungi</taxon>
        <taxon>Fungi incertae sedis</taxon>
        <taxon>Zoopagomycota</taxon>
        <taxon>Kickxellomycotina</taxon>
        <taxon>Kickxellomycetes</taxon>
        <taxon>Kickxellales</taxon>
        <taxon>Kickxellaceae</taxon>
        <taxon>Kickxella</taxon>
    </lineage>
</organism>
<protein>
    <submittedName>
        <fullName evidence="1">Phosphatidylserine decarboxylase 1</fullName>
        <ecNumber evidence="1">4.1.1.65</ecNumber>
    </submittedName>
</protein>
<dbReference type="Proteomes" id="UP001150581">
    <property type="component" value="Unassembled WGS sequence"/>
</dbReference>
<reference evidence="1" key="1">
    <citation type="submission" date="2022-07" db="EMBL/GenBank/DDBJ databases">
        <title>Phylogenomic reconstructions and comparative analyses of Kickxellomycotina fungi.</title>
        <authorList>
            <person name="Reynolds N.K."/>
            <person name="Stajich J.E."/>
            <person name="Barry K."/>
            <person name="Grigoriev I.V."/>
            <person name="Crous P."/>
            <person name="Smith M.E."/>
        </authorList>
    </citation>
    <scope>NUCLEOTIDE SEQUENCE</scope>
    <source>
        <strain evidence="1">Benny 63K</strain>
    </source>
</reference>
<feature type="non-terminal residue" evidence="1">
    <location>
        <position position="95"/>
    </location>
</feature>
<accession>A0ACC1HZH7</accession>
<evidence type="ECO:0000313" key="1">
    <source>
        <dbReference type="EMBL" id="KAJ1879530.1"/>
    </source>
</evidence>
<comment type="caution">
    <text evidence="1">The sequence shown here is derived from an EMBL/GenBank/DDBJ whole genome shotgun (WGS) entry which is preliminary data.</text>
</comment>
<evidence type="ECO:0000313" key="2">
    <source>
        <dbReference type="Proteomes" id="UP001150581"/>
    </source>
</evidence>
<proteinExistence type="predicted"/>
<gene>
    <name evidence="1" type="primary">PSD1_3</name>
    <name evidence="1" type="ORF">LPJ66_011671</name>
</gene>
<dbReference type="EC" id="4.1.1.65" evidence="1"/>
<dbReference type="EMBL" id="JANBPG010003711">
    <property type="protein sequence ID" value="KAJ1879530.1"/>
    <property type="molecule type" value="Genomic_DNA"/>
</dbReference>